<sequence length="512" mass="56394">MVHLQASGANRDTPNQNLLPDAPSFTPAPRRRGGGGGFRRNGIRQTNAPMVAELSRETLKHMFTAEETKITDFEHLASYNWLDERYPTIAVPGVPSLLDASSTAVKVKPDLGKYFVDQNAARIPDSPLEPLFRSLFTLKPDYDVSAIDLVSDRNNIRKLLKFVSRGSFRDTFEIKVEIVGDKTLLFTRVEPRTEIFSNGKEGFGHNFEDAVTTSVIGKGHHRIASYHLGGLKIINRSECDGYLKDETGPQDCAIIAEITAESHATASQPGGNPLPVARQTTPEISNLLNDLSISTPLSTNGNSLAGSKWAQPSLLATNSSRYVPPAQRGVLIKLQGTSIPTSQVLEIKTRASSKGLKYSDIVPQMWVSQTPRLVAGYFDADGWFKRIECNDMTSKIQEWEKNNENSIQQLVALIKWIRENVQNVEGKRGTVRFDGGNVIKIMGLEPEATALEPHLPGMRMALNRTAMRGRALPDDLYAKWGSTDQSQHARTEANEQEIGEIDGEDNGGVSLS</sequence>
<proteinExistence type="predicted"/>
<reference evidence="2 3" key="1">
    <citation type="submission" date="2019-04" db="EMBL/GenBank/DDBJ databases">
        <title>High contiguity whole genome sequence and gene annotation resource for two Venturia nashicola isolates.</title>
        <authorList>
            <person name="Prokchorchik M."/>
            <person name="Won K."/>
            <person name="Lee Y."/>
            <person name="Choi E.D."/>
            <person name="Segonzac C."/>
            <person name="Sohn K.H."/>
        </authorList>
    </citation>
    <scope>NUCLEOTIDE SEQUENCE [LARGE SCALE GENOMIC DNA]</scope>
    <source>
        <strain evidence="2 3">PRI2</strain>
    </source>
</reference>
<dbReference type="AlphaFoldDB" id="A0A4Z1NS59"/>
<dbReference type="EMBL" id="SNSC02000014">
    <property type="protein sequence ID" value="TID18521.1"/>
    <property type="molecule type" value="Genomic_DNA"/>
</dbReference>
<feature type="compositionally biased region" description="Acidic residues" evidence="1">
    <location>
        <begin position="494"/>
        <end position="505"/>
    </location>
</feature>
<protein>
    <submittedName>
        <fullName evidence="2">Putative geranylgeranyl pyrophosphate synthetase protein</fullName>
    </submittedName>
</protein>
<evidence type="ECO:0000256" key="1">
    <source>
        <dbReference type="SAM" id="MobiDB-lite"/>
    </source>
</evidence>
<evidence type="ECO:0000313" key="3">
    <source>
        <dbReference type="Proteomes" id="UP000298493"/>
    </source>
</evidence>
<dbReference type="PANTHER" id="PTHR35179">
    <property type="entry name" value="PROTEIN CBG02620"/>
    <property type="match status" value="1"/>
</dbReference>
<gene>
    <name evidence="2" type="ORF">E6O75_ATG06597</name>
</gene>
<name>A0A4Z1NS59_9PEZI</name>
<dbReference type="Proteomes" id="UP000298493">
    <property type="component" value="Unassembled WGS sequence"/>
</dbReference>
<feature type="compositionally biased region" description="Polar residues" evidence="1">
    <location>
        <begin position="7"/>
        <end position="18"/>
    </location>
</feature>
<keyword evidence="3" id="KW-1185">Reference proteome</keyword>
<feature type="region of interest" description="Disordered" evidence="1">
    <location>
        <begin position="1"/>
        <end position="47"/>
    </location>
</feature>
<organism evidence="2 3">
    <name type="scientific">Venturia nashicola</name>
    <dbReference type="NCBI Taxonomy" id="86259"/>
    <lineage>
        <taxon>Eukaryota</taxon>
        <taxon>Fungi</taxon>
        <taxon>Dikarya</taxon>
        <taxon>Ascomycota</taxon>
        <taxon>Pezizomycotina</taxon>
        <taxon>Dothideomycetes</taxon>
        <taxon>Pleosporomycetidae</taxon>
        <taxon>Venturiales</taxon>
        <taxon>Venturiaceae</taxon>
        <taxon>Venturia</taxon>
    </lineage>
</organism>
<dbReference type="STRING" id="86259.A0A4Z1NS59"/>
<accession>A0A4Z1NS59</accession>
<dbReference type="OrthoDB" id="420564at2759"/>
<comment type="caution">
    <text evidence="2">The sequence shown here is derived from an EMBL/GenBank/DDBJ whole genome shotgun (WGS) entry which is preliminary data.</text>
</comment>
<dbReference type="PANTHER" id="PTHR35179:SF2">
    <property type="entry name" value="START DOMAIN-CONTAINING PROTEIN"/>
    <property type="match status" value="1"/>
</dbReference>
<evidence type="ECO:0000313" key="2">
    <source>
        <dbReference type="EMBL" id="TID18521.1"/>
    </source>
</evidence>
<feature type="region of interest" description="Disordered" evidence="1">
    <location>
        <begin position="482"/>
        <end position="512"/>
    </location>
</feature>